<dbReference type="HOGENOM" id="CLU_146109_0_0_10"/>
<name>F2ICH1_FLUTR</name>
<dbReference type="InterPro" id="IPR023393">
    <property type="entry name" value="START-like_dom_sf"/>
</dbReference>
<dbReference type="KEGG" id="fte:Fluta_3469"/>
<accession>F2ICH1</accession>
<feature type="domain" description="Activator of Hsp90 ATPase homologue 1/2-like C-terminal" evidence="2">
    <location>
        <begin position="12"/>
        <end position="150"/>
    </location>
</feature>
<gene>
    <name evidence="3" type="ordered locus">Fluta_3469</name>
</gene>
<protein>
    <recommendedName>
        <fullName evidence="2">Activator of Hsp90 ATPase homologue 1/2-like C-terminal domain-containing protein</fullName>
    </recommendedName>
</protein>
<reference evidence="4" key="2">
    <citation type="submission" date="2011-02" db="EMBL/GenBank/DDBJ databases">
        <title>The complete genome of Fluviicola taffensis DSM 16823.</title>
        <authorList>
            <consortium name="US DOE Joint Genome Institute (JGI-PGF)"/>
            <person name="Lucas S."/>
            <person name="Copeland A."/>
            <person name="Lapidus A."/>
            <person name="Bruce D."/>
            <person name="Goodwin L."/>
            <person name="Pitluck S."/>
            <person name="Kyrpides N."/>
            <person name="Mavromatis K."/>
            <person name="Ivanova N."/>
            <person name="Mikhailova N."/>
            <person name="Pagani I."/>
            <person name="Chertkov O."/>
            <person name="Detter J.C."/>
            <person name="Han C."/>
            <person name="Tapia R."/>
            <person name="Land M."/>
            <person name="Hauser L."/>
            <person name="Markowitz V."/>
            <person name="Cheng J.-F."/>
            <person name="Hugenholtz P."/>
            <person name="Woyke T."/>
            <person name="Wu D."/>
            <person name="Tindall B."/>
            <person name="Pomrenke H.G."/>
            <person name="Brambilla E."/>
            <person name="Klenk H.-P."/>
            <person name="Eisen J.A."/>
        </authorList>
    </citation>
    <scope>NUCLEOTIDE SEQUENCE [LARGE SCALE GENOMIC DNA]</scope>
    <source>
        <strain evidence="4">DSM 16823 / RW262 / RW262</strain>
    </source>
</reference>
<dbReference type="CDD" id="cd07814">
    <property type="entry name" value="SRPBCC_CalC_Aha1-like"/>
    <property type="match status" value="1"/>
</dbReference>
<dbReference type="OrthoDB" id="2355173at2"/>
<dbReference type="Gene3D" id="3.30.530.20">
    <property type="match status" value="1"/>
</dbReference>
<dbReference type="RefSeq" id="WP_013688208.1">
    <property type="nucleotide sequence ID" value="NC_015321.1"/>
</dbReference>
<evidence type="ECO:0000313" key="3">
    <source>
        <dbReference type="EMBL" id="AEA45441.1"/>
    </source>
</evidence>
<evidence type="ECO:0000259" key="2">
    <source>
        <dbReference type="Pfam" id="PF08327"/>
    </source>
</evidence>
<evidence type="ECO:0000313" key="4">
    <source>
        <dbReference type="Proteomes" id="UP000007463"/>
    </source>
</evidence>
<dbReference type="Pfam" id="PF08327">
    <property type="entry name" value="AHSA1"/>
    <property type="match status" value="1"/>
</dbReference>
<keyword evidence="4" id="KW-1185">Reference proteome</keyword>
<dbReference type="eggNOG" id="COG3832">
    <property type="taxonomic scope" value="Bacteria"/>
</dbReference>
<organism evidence="3 4">
    <name type="scientific">Fluviicola taffensis (strain DSM 16823 / NCIMB 13979 / RW262)</name>
    <dbReference type="NCBI Taxonomy" id="755732"/>
    <lineage>
        <taxon>Bacteria</taxon>
        <taxon>Pseudomonadati</taxon>
        <taxon>Bacteroidota</taxon>
        <taxon>Flavobacteriia</taxon>
        <taxon>Flavobacteriales</taxon>
        <taxon>Crocinitomicaceae</taxon>
        <taxon>Fluviicola</taxon>
    </lineage>
</organism>
<dbReference type="EMBL" id="CP002542">
    <property type="protein sequence ID" value="AEA45441.1"/>
    <property type="molecule type" value="Genomic_DNA"/>
</dbReference>
<reference evidence="3 4" key="1">
    <citation type="journal article" date="2011" name="Stand. Genomic Sci.">
        <title>Complete genome sequence of the gliding freshwater bacterium Fluviicola taffensis type strain (RW262).</title>
        <authorList>
            <person name="Woyke T."/>
            <person name="Chertkov O."/>
            <person name="Lapidus A."/>
            <person name="Nolan M."/>
            <person name="Lucas S."/>
            <person name="Del Rio T.G."/>
            <person name="Tice H."/>
            <person name="Cheng J.F."/>
            <person name="Tapia R."/>
            <person name="Han C."/>
            <person name="Goodwin L."/>
            <person name="Pitluck S."/>
            <person name="Liolios K."/>
            <person name="Pagani I."/>
            <person name="Ivanova N."/>
            <person name="Huntemann M."/>
            <person name="Mavromatis K."/>
            <person name="Mikhailova N."/>
            <person name="Pati A."/>
            <person name="Chen A."/>
            <person name="Palaniappan K."/>
            <person name="Land M."/>
            <person name="Hauser L."/>
            <person name="Brambilla E.M."/>
            <person name="Rohde M."/>
            <person name="Mwirichia R."/>
            <person name="Sikorski J."/>
            <person name="Tindall B.J."/>
            <person name="Goker M."/>
            <person name="Bristow J."/>
            <person name="Eisen J.A."/>
            <person name="Markowitz V."/>
            <person name="Hugenholtz P."/>
            <person name="Klenk H.P."/>
            <person name="Kyrpides N.C."/>
        </authorList>
    </citation>
    <scope>NUCLEOTIDE SEQUENCE [LARGE SCALE GENOMIC DNA]</scope>
    <source>
        <strain evidence="4">DSM 16823 / RW262 / RW262</strain>
    </source>
</reference>
<proteinExistence type="inferred from homology"/>
<evidence type="ECO:0000256" key="1">
    <source>
        <dbReference type="ARBA" id="ARBA00006817"/>
    </source>
</evidence>
<dbReference type="AlphaFoldDB" id="F2ICH1"/>
<sequence>MKKLSYTQEISASPERVYDLMLGLSDKRTYEQWCATFNPTSTWEGGWNTGDKILFIGISEDGSKGGMVARIAENDPGKYVSIEHCGIMENGVEITEGEKVDSWKGAHENYRFEATANGTRVTAEVDTVDEYASYFDETWPKALDELKKICE</sequence>
<dbReference type="STRING" id="755732.Fluta_3469"/>
<dbReference type="InterPro" id="IPR013538">
    <property type="entry name" value="ASHA1/2-like_C"/>
</dbReference>
<dbReference type="SUPFAM" id="SSF55961">
    <property type="entry name" value="Bet v1-like"/>
    <property type="match status" value="1"/>
</dbReference>
<comment type="similarity">
    <text evidence="1">Belongs to the AHA1 family.</text>
</comment>
<dbReference type="Proteomes" id="UP000007463">
    <property type="component" value="Chromosome"/>
</dbReference>